<evidence type="ECO:0000313" key="8">
    <source>
        <dbReference type="EMBL" id="CAD5334715.1"/>
    </source>
</evidence>
<feature type="compositionally biased region" description="Basic and acidic residues" evidence="6">
    <location>
        <begin position="850"/>
        <end position="861"/>
    </location>
</feature>
<keyword evidence="3" id="KW-0449">Lipoprotein</keyword>
<feature type="compositionally biased region" description="Pro residues" evidence="6">
    <location>
        <begin position="476"/>
        <end position="485"/>
    </location>
</feature>
<dbReference type="Gene3D" id="3.30.70.100">
    <property type="match status" value="3"/>
</dbReference>
<feature type="region of interest" description="Disordered" evidence="6">
    <location>
        <begin position="472"/>
        <end position="492"/>
    </location>
</feature>
<feature type="region of interest" description="Disordered" evidence="6">
    <location>
        <begin position="1024"/>
        <end position="1047"/>
    </location>
</feature>
<feature type="region of interest" description="Disordered" evidence="6">
    <location>
        <begin position="544"/>
        <end position="625"/>
    </location>
</feature>
<comment type="similarity">
    <text evidence="5">Belongs to the HIPP family.</text>
</comment>
<evidence type="ECO:0000313" key="9">
    <source>
        <dbReference type="Proteomes" id="UP000516314"/>
    </source>
</evidence>
<evidence type="ECO:0000256" key="5">
    <source>
        <dbReference type="ARBA" id="ARBA00024045"/>
    </source>
</evidence>
<dbReference type="PANTHER" id="PTHR45811">
    <property type="entry name" value="COPPER TRANSPORT PROTEIN FAMILY-RELATED"/>
    <property type="match status" value="1"/>
</dbReference>
<feature type="region of interest" description="Disordered" evidence="6">
    <location>
        <begin position="850"/>
        <end position="872"/>
    </location>
</feature>
<evidence type="ECO:0000256" key="6">
    <source>
        <dbReference type="SAM" id="MobiDB-lite"/>
    </source>
</evidence>
<accession>A0A7G2FM45</accession>
<gene>
    <name evidence="8" type="ORF">AT9943_LOCUS22002</name>
</gene>
<dbReference type="InterPro" id="IPR006121">
    <property type="entry name" value="HMA_dom"/>
</dbReference>
<feature type="domain" description="HMA" evidence="7">
    <location>
        <begin position="1076"/>
        <end position="1143"/>
    </location>
</feature>
<dbReference type="PROSITE" id="PS50846">
    <property type="entry name" value="HMA_2"/>
    <property type="match status" value="1"/>
</dbReference>
<proteinExistence type="inferred from homology"/>
<feature type="compositionally biased region" description="Low complexity" evidence="6">
    <location>
        <begin position="612"/>
        <end position="625"/>
    </location>
</feature>
<feature type="compositionally biased region" description="Basic and acidic residues" evidence="6">
    <location>
        <begin position="546"/>
        <end position="574"/>
    </location>
</feature>
<feature type="compositionally biased region" description="Polar residues" evidence="6">
    <location>
        <begin position="1026"/>
        <end position="1047"/>
    </location>
</feature>
<feature type="region of interest" description="Disordered" evidence="6">
    <location>
        <begin position="1146"/>
        <end position="1181"/>
    </location>
</feature>
<keyword evidence="1" id="KW-0488">Methylation</keyword>
<sequence>MPEKVVFKLEVFEERIKRRAMKVVCDFPGVTLIDVKEKGKLKVNGEFDKFEMTKKLKKVYEFVDIIAVGPDGEPAQNQKLVKKPEPKVETVEFKMDVSDENIKREVMKIVWMFSDIKEKGILKVKGKYDKIQMGSKLHELDNSVDIINQMGKTGQYRIPSLTSVYSYFTTPNIQEVVVFKFKVLDEKMKRDAMEVIWEFSGITSVEVKRDNQLEVKGGEFNKIAMSTKLKEIDESVSVIIKSGPDGQVDEETVEFKMDVSDESIKREAMKIVWMFSDIKEKGILKVKGKFDKIDMGSKLHEKDKSVDIINPNGNRGQYRIPGYTTVYNYLTTPKIQEIVVFKFNVLDEKIKRDVMEVIWEFSGITSVELKRDHQLEEILIFKFEVLNEHIIQDAMEVIWEFSGVTSVEVKGVDKLEVKGGEFNKIAMSAKLKDIDESVTVIIKEGLDESIGSSNGTNFNIKNALSAFRVPSRVRVPRPPPPPVRPASPVYAAGRGKKFNKGNEFPTYKQPIFNAIAAQVRDLLPKANANKFMLGQHNAEILGRKKAQPEVKQQNHNDAQAPDKKKQPPEVKQNEQEGGFFGFFGKKKQQPQKEKVVSEIPKPQRTSRKEGETSQTQTQSSWTDSSWLTGLTNTTDELLGLSFVLDENFISSFANKISYTYRGKQRVILQAARFLSHSFTLSLLTLHSPMSNPHYNLKTQEKTAEFKLDVSDENIRRNTMKIVWMFPDIKEKGILKVRGKFDHIEMREILQQHIDESVDLINPMKKSEKKQIPGLATVFNYFKTPATQEIVVFEFRVLDERIIPKAMEVIWEFPEIENDFYLKVKGGEINKEVMKTQLKDVDKHVKIKWHGQDVEEEPKKQSEAGGSKLQPEQLSKKKNIYEDAYGEHLKKQQGINQAKQPAFYDDWLLEEAHGPFNQQQGFKQENLLPIYGGAHAQGLYKQNANKVFQAQPKGGFAALNLGEKKKQAEVKKQNQDAGWFGNMFGNQQPQVKQDFRGKRENQHAQRIDPLIIQGLDGKFHAYKEKNNNPYARSSNGPTSNNEFGSSNLETKSMSKQRGSKFIPLYHLSPISKLFHKMQETVVFEWGSFDVRTKEKAMKVVCEFPGVTVIDVKEKGKLKVTGQFDKFIMTKKLKKICDYVDITAVGPEGQPAQNRNPVKKPEPKVIRGRPYPPQKKTPGKNSDECIIL</sequence>
<name>A0A7G2FM45_ARATH</name>
<evidence type="ECO:0000256" key="2">
    <source>
        <dbReference type="ARBA" id="ARBA00022723"/>
    </source>
</evidence>
<dbReference type="GO" id="GO:0046872">
    <property type="term" value="F:metal ion binding"/>
    <property type="evidence" value="ECO:0007669"/>
    <property type="project" value="UniProtKB-KW"/>
</dbReference>
<evidence type="ECO:0000256" key="1">
    <source>
        <dbReference type="ARBA" id="ARBA00022481"/>
    </source>
</evidence>
<dbReference type="AlphaFoldDB" id="A0A7G2FM45"/>
<dbReference type="Proteomes" id="UP000516314">
    <property type="component" value="Chromosome 5"/>
</dbReference>
<protein>
    <submittedName>
        <fullName evidence="8">(thale cress) hypothetical protein</fullName>
    </submittedName>
</protein>
<evidence type="ECO:0000256" key="3">
    <source>
        <dbReference type="ARBA" id="ARBA00023288"/>
    </source>
</evidence>
<evidence type="ECO:0000256" key="4">
    <source>
        <dbReference type="ARBA" id="ARBA00023289"/>
    </source>
</evidence>
<keyword evidence="2" id="KW-0479">Metal-binding</keyword>
<reference evidence="8 9" key="1">
    <citation type="submission" date="2020-09" db="EMBL/GenBank/DDBJ databases">
        <authorList>
            <person name="Ashkenazy H."/>
        </authorList>
    </citation>
    <scope>NUCLEOTIDE SEQUENCE [LARGE SCALE GENOMIC DNA]</scope>
    <source>
        <strain evidence="9">cv. Cdm-0</strain>
    </source>
</reference>
<organism evidence="8 9">
    <name type="scientific">Arabidopsis thaliana</name>
    <name type="common">Mouse-ear cress</name>
    <dbReference type="NCBI Taxonomy" id="3702"/>
    <lineage>
        <taxon>Eukaryota</taxon>
        <taxon>Viridiplantae</taxon>
        <taxon>Streptophyta</taxon>
        <taxon>Embryophyta</taxon>
        <taxon>Tracheophyta</taxon>
        <taxon>Spermatophyta</taxon>
        <taxon>Magnoliopsida</taxon>
        <taxon>eudicotyledons</taxon>
        <taxon>Gunneridae</taxon>
        <taxon>Pentapetalae</taxon>
        <taxon>rosids</taxon>
        <taxon>malvids</taxon>
        <taxon>Brassicales</taxon>
        <taxon>Brassicaceae</taxon>
        <taxon>Camelineae</taxon>
        <taxon>Arabidopsis</taxon>
    </lineage>
</organism>
<dbReference type="PANTHER" id="PTHR45811:SF16">
    <property type="entry name" value="COPPER TRANSPORT PROTEIN FAMILY-RELATED"/>
    <property type="match status" value="1"/>
</dbReference>
<dbReference type="InterPro" id="IPR051863">
    <property type="entry name" value="HIPP"/>
</dbReference>
<dbReference type="EMBL" id="LR881470">
    <property type="protein sequence ID" value="CAD5334715.1"/>
    <property type="molecule type" value="Genomic_DNA"/>
</dbReference>
<evidence type="ECO:0000259" key="7">
    <source>
        <dbReference type="PROSITE" id="PS50846"/>
    </source>
</evidence>
<keyword evidence="4" id="KW-0636">Prenylation</keyword>